<feature type="coiled-coil region" evidence="1">
    <location>
        <begin position="38"/>
        <end position="65"/>
    </location>
</feature>
<dbReference type="EMBL" id="CYZX01000028">
    <property type="protein sequence ID" value="CUP14936.1"/>
    <property type="molecule type" value="Genomic_DNA"/>
</dbReference>
<dbReference type="Proteomes" id="UP000095594">
    <property type="component" value="Unassembled WGS sequence"/>
</dbReference>
<dbReference type="PANTHER" id="PTHR40032">
    <property type="entry name" value="EXPORTED PROTEIN-RELATED"/>
    <property type="match status" value="1"/>
</dbReference>
<dbReference type="InterPro" id="IPR024301">
    <property type="entry name" value="Amidase_6"/>
</dbReference>
<dbReference type="PANTHER" id="PTHR40032:SF1">
    <property type="entry name" value="EXPORTED PROTEIN"/>
    <property type="match status" value="1"/>
</dbReference>
<organism evidence="3 4">
    <name type="scientific">Clostridium disporicum</name>
    <dbReference type="NCBI Taxonomy" id="84024"/>
    <lineage>
        <taxon>Bacteria</taxon>
        <taxon>Bacillati</taxon>
        <taxon>Bacillota</taxon>
        <taxon>Clostridia</taxon>
        <taxon>Eubacteriales</taxon>
        <taxon>Clostridiaceae</taxon>
        <taxon>Clostridium</taxon>
    </lineage>
</organism>
<evidence type="ECO:0000313" key="3">
    <source>
        <dbReference type="EMBL" id="CUP14936.1"/>
    </source>
</evidence>
<reference evidence="3 4" key="1">
    <citation type="submission" date="2015-09" db="EMBL/GenBank/DDBJ databases">
        <authorList>
            <consortium name="Pathogen Informatics"/>
        </authorList>
    </citation>
    <scope>NUCLEOTIDE SEQUENCE [LARGE SCALE GENOMIC DNA]</scope>
    <source>
        <strain evidence="3 4">2789STDY5834856</strain>
    </source>
</reference>
<keyword evidence="1" id="KW-0175">Coiled coil</keyword>
<dbReference type="RefSeq" id="WP_055268119.1">
    <property type="nucleotide sequence ID" value="NZ_CABIXQ010000028.1"/>
</dbReference>
<accession>A0A174KWZ2</accession>
<proteinExistence type="predicted"/>
<evidence type="ECO:0000259" key="2">
    <source>
        <dbReference type="Pfam" id="PF12671"/>
    </source>
</evidence>
<dbReference type="Pfam" id="PF12671">
    <property type="entry name" value="Amidase_6"/>
    <property type="match status" value="1"/>
</dbReference>
<dbReference type="AlphaFoldDB" id="A0A174KWZ2"/>
<evidence type="ECO:0000313" key="4">
    <source>
        <dbReference type="Proteomes" id="UP000095594"/>
    </source>
</evidence>
<name>A0A174KWZ2_9CLOT</name>
<feature type="domain" description="Putative amidase" evidence="2">
    <location>
        <begin position="222"/>
        <end position="381"/>
    </location>
</feature>
<gene>
    <name evidence="3" type="ORF">ERS852471_03089</name>
</gene>
<evidence type="ECO:0000256" key="1">
    <source>
        <dbReference type="SAM" id="Coils"/>
    </source>
</evidence>
<protein>
    <submittedName>
        <fullName evidence="3">Putative amidase domain-containing protein</fullName>
    </submittedName>
</protein>
<sequence length="385" mass="44863">MYHNSFSLKIILVLFLAIYNINTICFATPLSKDELTVMKEEILDLKNNTDNSEELKNQFQALLENLFLNRNSAILSKDTEGLKNFYDLTKKVGQWAYENETTKIQYFSNWSEKQGAKFDRINSILKVKKVKEKEPNLFGVICYVSTEFYYNYLDSPSEQNRFKLGTYHYLNLRKEGDRYIITKEWYTDPLADSLNLENIKSDEIKDYILSCKKPEFTINERCQKAIDYAHTYCGVSDNEEFLFKYNPNYRNFNPEGGDCANFASQILYEGGGFKKNDYWNYNKGDATKAWVNAQGFKNYIISSGRGSYIAKGSYQETYKSAFQLRPGDIVAYEKKGRITHISTVTGLDSKGYPLVTCHNTDRLLVPYDLGWSNKNIRFHFIDVYY</sequence>